<feature type="domain" description="Peptidase S9A N-terminal" evidence="7">
    <location>
        <begin position="3"/>
        <end position="409"/>
    </location>
</feature>
<dbReference type="EMBL" id="JBHLTC010000018">
    <property type="protein sequence ID" value="MFC0625096.1"/>
    <property type="molecule type" value="Genomic_DNA"/>
</dbReference>
<evidence type="ECO:0000256" key="2">
    <source>
        <dbReference type="ARBA" id="ARBA00011897"/>
    </source>
</evidence>
<dbReference type="PANTHER" id="PTHR42881:SF2">
    <property type="entry name" value="PROLYL ENDOPEPTIDASE"/>
    <property type="match status" value="1"/>
</dbReference>
<evidence type="ECO:0000256" key="3">
    <source>
        <dbReference type="ARBA" id="ARBA00022670"/>
    </source>
</evidence>
<dbReference type="Gene3D" id="2.130.10.120">
    <property type="entry name" value="Prolyl oligopeptidase, N-terminal domain"/>
    <property type="match status" value="1"/>
</dbReference>
<protein>
    <recommendedName>
        <fullName evidence="2">prolyl oligopeptidase</fullName>
        <ecNumber evidence="2">3.4.21.26</ecNumber>
    </recommendedName>
</protein>
<organism evidence="8 9">
    <name type="scientific">Kribbella deserti</name>
    <dbReference type="NCBI Taxonomy" id="1926257"/>
    <lineage>
        <taxon>Bacteria</taxon>
        <taxon>Bacillati</taxon>
        <taxon>Actinomycetota</taxon>
        <taxon>Actinomycetes</taxon>
        <taxon>Propionibacteriales</taxon>
        <taxon>Kribbellaceae</taxon>
        <taxon>Kribbella</taxon>
    </lineage>
</organism>
<dbReference type="InterPro" id="IPR029058">
    <property type="entry name" value="AB_hydrolase_fold"/>
</dbReference>
<comment type="catalytic activity">
    <reaction evidence="1">
        <text>Hydrolysis of Pro-|-Xaa &gt;&gt; Ala-|-Xaa in oligopeptides.</text>
        <dbReference type="EC" id="3.4.21.26"/>
    </reaction>
</comment>
<dbReference type="Pfam" id="PF02897">
    <property type="entry name" value="Peptidase_S9_N"/>
    <property type="match status" value="1"/>
</dbReference>
<evidence type="ECO:0000259" key="7">
    <source>
        <dbReference type="Pfam" id="PF02897"/>
    </source>
</evidence>
<gene>
    <name evidence="8" type="ORF">ACFFGN_13540</name>
</gene>
<comment type="caution">
    <text evidence="8">The sequence shown here is derived from an EMBL/GenBank/DDBJ whole genome shotgun (WGS) entry which is preliminary data.</text>
</comment>
<keyword evidence="3" id="KW-0645">Protease</keyword>
<proteinExistence type="predicted"/>
<evidence type="ECO:0000256" key="4">
    <source>
        <dbReference type="ARBA" id="ARBA00022801"/>
    </source>
</evidence>
<dbReference type="InterPro" id="IPR001375">
    <property type="entry name" value="Peptidase_S9_cat"/>
</dbReference>
<evidence type="ECO:0000256" key="5">
    <source>
        <dbReference type="ARBA" id="ARBA00022825"/>
    </source>
</evidence>
<dbReference type="PANTHER" id="PTHR42881">
    <property type="entry name" value="PROLYL ENDOPEPTIDASE"/>
    <property type="match status" value="1"/>
</dbReference>
<dbReference type="Pfam" id="PF00326">
    <property type="entry name" value="Peptidase_S9"/>
    <property type="match status" value="1"/>
</dbReference>
<sequence length="695" mass="75338">MYPESRRADVVEDLHGHKIADPYRWLEDPDSDETRDWVRRQNEFSSAVLAKLPAREWFHQAMSAIVSRPRAGVPAYKAGWYFVSRNDGTKAQDTLYVAESLEELLAGGRVLIDPNELSEDGTDSLSSYSVSDDGRYVVYGISESGSDWNRLQLVDLTTGDELDDKITETKFSAATWLPDSSSYLYLYYPTTGLAEGTDTSKLSGAQLKLHRVGTPQADDELVLEFPENPQLVMFPKVSDDDRYVVVHIAEGTAHSNRLWFYPITTVNGRSSLGEPVKTIDEPVAETTFVRMAGGRAILSTDLDAPRRRLVSCLITDGPVVFEQVVPEGESQLQFALGAGDGLVTVSLDDALPVVELHALDGSNSRRIDVAGGALVGINAKPGVDEVFVGLSSLTAPVEASVVSATTGEVRRLPELVPTTSTDFVPPEITVTRASAPSKDGTPVPYFLVTRADLDYAEPRPTLLYGYGGFKVPLVPDYRPGWSAWLAAGGVLVLANLRGGGEFGSEWYDAGRLDRKQNVFDDFIGVAEELQRTGVTTAAQLAIHGRSNGGLLVGAVMTQRPELFAAALPCVGVMDLLRFHKFTIGAAWASDYGRPDDEADFRTALAYSPLHNLEPGTSYPPTLVMTADHDDRVVPLHSHKFTAALQHAQAGDNPVIARIEVDAGHGMGKPLAMVASEWADLLAFAAGYTGLRPTEA</sequence>
<evidence type="ECO:0000256" key="1">
    <source>
        <dbReference type="ARBA" id="ARBA00001070"/>
    </source>
</evidence>
<dbReference type="Proteomes" id="UP001589890">
    <property type="component" value="Unassembled WGS sequence"/>
</dbReference>
<dbReference type="Gene3D" id="3.40.50.1820">
    <property type="entry name" value="alpha/beta hydrolase"/>
    <property type="match status" value="1"/>
</dbReference>
<evidence type="ECO:0000259" key="6">
    <source>
        <dbReference type="Pfam" id="PF00326"/>
    </source>
</evidence>
<dbReference type="InterPro" id="IPR002470">
    <property type="entry name" value="Peptidase_S9A"/>
</dbReference>
<name>A0ABV6QKB4_9ACTN</name>
<evidence type="ECO:0000313" key="9">
    <source>
        <dbReference type="Proteomes" id="UP001589890"/>
    </source>
</evidence>
<dbReference type="PRINTS" id="PR00862">
    <property type="entry name" value="PROLIGOPTASE"/>
</dbReference>
<dbReference type="RefSeq" id="WP_380047161.1">
    <property type="nucleotide sequence ID" value="NZ_JBHLTC010000018.1"/>
</dbReference>
<keyword evidence="9" id="KW-1185">Reference proteome</keyword>
<accession>A0ABV6QKB4</accession>
<dbReference type="InterPro" id="IPR023302">
    <property type="entry name" value="Pept_S9A_N"/>
</dbReference>
<reference evidence="8 9" key="1">
    <citation type="submission" date="2024-09" db="EMBL/GenBank/DDBJ databases">
        <authorList>
            <person name="Sun Q."/>
            <person name="Mori K."/>
        </authorList>
    </citation>
    <scope>NUCLEOTIDE SEQUENCE [LARGE SCALE GENOMIC DNA]</scope>
    <source>
        <strain evidence="8 9">CGMCC 1.15906</strain>
    </source>
</reference>
<evidence type="ECO:0000313" key="8">
    <source>
        <dbReference type="EMBL" id="MFC0625096.1"/>
    </source>
</evidence>
<dbReference type="EC" id="3.4.21.26" evidence="2"/>
<dbReference type="InterPro" id="IPR051167">
    <property type="entry name" value="Prolyl_oligopep/macrocyclase"/>
</dbReference>
<dbReference type="SUPFAM" id="SSF50993">
    <property type="entry name" value="Peptidase/esterase 'gauge' domain"/>
    <property type="match status" value="1"/>
</dbReference>
<feature type="domain" description="Peptidase S9 prolyl oligopeptidase catalytic" evidence="6">
    <location>
        <begin position="484"/>
        <end position="689"/>
    </location>
</feature>
<keyword evidence="4" id="KW-0378">Hydrolase</keyword>
<keyword evidence="5" id="KW-0720">Serine protease</keyword>
<dbReference type="SUPFAM" id="SSF53474">
    <property type="entry name" value="alpha/beta-Hydrolases"/>
    <property type="match status" value="1"/>
</dbReference>